<evidence type="ECO:0000313" key="3">
    <source>
        <dbReference type="Proteomes" id="UP000828251"/>
    </source>
</evidence>
<keyword evidence="3" id="KW-1185">Reference proteome</keyword>
<reference evidence="2 3" key="1">
    <citation type="journal article" date="2021" name="Plant Biotechnol. J.">
        <title>Multi-omics assisted identification of the key and species-specific regulatory components of drought-tolerant mechanisms in Gossypium stocksii.</title>
        <authorList>
            <person name="Yu D."/>
            <person name="Ke L."/>
            <person name="Zhang D."/>
            <person name="Wu Y."/>
            <person name="Sun Y."/>
            <person name="Mei J."/>
            <person name="Sun J."/>
            <person name="Sun Y."/>
        </authorList>
    </citation>
    <scope>NUCLEOTIDE SEQUENCE [LARGE SCALE GENOMIC DNA]</scope>
    <source>
        <strain evidence="3">cv. E1</strain>
        <tissue evidence="2">Leaf</tissue>
    </source>
</reference>
<name>A0A9D3WIE0_9ROSI</name>
<sequence>MLQEILTYMPIISTDPPPKLGFHSTSQPIGSSIIGPHKLAPIQFPRFSSTNPDCWVFQAKHYFPFYNIQEQDRLIIASFYLDNDASEWFNWVYRNKQLSDWTHFTSALVKRFWFRELKSPEGQLAKLQQTSTVQDYCARFEAITNHTMFLP</sequence>
<proteinExistence type="predicted"/>
<dbReference type="Proteomes" id="UP000828251">
    <property type="component" value="Unassembled WGS sequence"/>
</dbReference>
<protein>
    <recommendedName>
        <fullName evidence="1">Retrotransposon gag domain-containing protein</fullName>
    </recommendedName>
</protein>
<gene>
    <name evidence="2" type="ORF">J1N35_001770</name>
</gene>
<dbReference type="EMBL" id="JAIQCV010000001">
    <property type="protein sequence ID" value="KAH1130392.1"/>
    <property type="molecule type" value="Genomic_DNA"/>
</dbReference>
<dbReference type="OrthoDB" id="1298874at2759"/>
<dbReference type="AlphaFoldDB" id="A0A9D3WIE0"/>
<feature type="domain" description="Retrotransposon gag" evidence="1">
    <location>
        <begin position="76"/>
        <end position="145"/>
    </location>
</feature>
<dbReference type="Pfam" id="PF03732">
    <property type="entry name" value="Retrotrans_gag"/>
    <property type="match status" value="1"/>
</dbReference>
<evidence type="ECO:0000259" key="1">
    <source>
        <dbReference type="Pfam" id="PF03732"/>
    </source>
</evidence>
<evidence type="ECO:0000313" key="2">
    <source>
        <dbReference type="EMBL" id="KAH1130392.1"/>
    </source>
</evidence>
<comment type="caution">
    <text evidence="2">The sequence shown here is derived from an EMBL/GenBank/DDBJ whole genome shotgun (WGS) entry which is preliminary data.</text>
</comment>
<dbReference type="InterPro" id="IPR005162">
    <property type="entry name" value="Retrotrans_gag_dom"/>
</dbReference>
<accession>A0A9D3WIE0</accession>
<organism evidence="2 3">
    <name type="scientific">Gossypium stocksii</name>
    <dbReference type="NCBI Taxonomy" id="47602"/>
    <lineage>
        <taxon>Eukaryota</taxon>
        <taxon>Viridiplantae</taxon>
        <taxon>Streptophyta</taxon>
        <taxon>Embryophyta</taxon>
        <taxon>Tracheophyta</taxon>
        <taxon>Spermatophyta</taxon>
        <taxon>Magnoliopsida</taxon>
        <taxon>eudicotyledons</taxon>
        <taxon>Gunneridae</taxon>
        <taxon>Pentapetalae</taxon>
        <taxon>rosids</taxon>
        <taxon>malvids</taxon>
        <taxon>Malvales</taxon>
        <taxon>Malvaceae</taxon>
        <taxon>Malvoideae</taxon>
        <taxon>Gossypium</taxon>
    </lineage>
</organism>